<dbReference type="PROSITE" id="PS50109">
    <property type="entry name" value="HIS_KIN"/>
    <property type="match status" value="1"/>
</dbReference>
<dbReference type="Gene3D" id="1.10.287.130">
    <property type="match status" value="1"/>
</dbReference>
<evidence type="ECO:0000256" key="5">
    <source>
        <dbReference type="PROSITE-ProRule" id="PRU00169"/>
    </source>
</evidence>
<evidence type="ECO:0000256" key="4">
    <source>
        <dbReference type="ARBA" id="ARBA00023012"/>
    </source>
</evidence>
<dbReference type="InterPro" id="IPR005467">
    <property type="entry name" value="His_kinase_dom"/>
</dbReference>
<feature type="domain" description="Response regulatory" evidence="9">
    <location>
        <begin position="658"/>
        <end position="774"/>
    </location>
</feature>
<evidence type="ECO:0000259" key="8">
    <source>
        <dbReference type="PROSITE" id="PS50109"/>
    </source>
</evidence>
<feature type="domain" description="Histidine kinase" evidence="8">
    <location>
        <begin position="297"/>
        <end position="518"/>
    </location>
</feature>
<dbReference type="OrthoDB" id="5555669at2"/>
<evidence type="ECO:0000256" key="2">
    <source>
        <dbReference type="ARBA" id="ARBA00012438"/>
    </source>
</evidence>
<evidence type="ECO:0000256" key="6">
    <source>
        <dbReference type="SAM" id="Coils"/>
    </source>
</evidence>
<reference evidence="10 11" key="1">
    <citation type="submission" date="2014-06" db="EMBL/GenBank/DDBJ databases">
        <title>Whole Genome Sequences of Three Symbiotic Endozoicomonas Bacteria.</title>
        <authorList>
            <person name="Neave M.J."/>
            <person name="Apprill A."/>
            <person name="Voolstra C.R."/>
        </authorList>
    </citation>
    <scope>NUCLEOTIDE SEQUENCE [LARGE SCALE GENOMIC DNA]</scope>
    <source>
        <strain evidence="10 11">DSM 25634</strain>
    </source>
</reference>
<dbReference type="SUPFAM" id="SSF47384">
    <property type="entry name" value="Homodimeric domain of signal transducing histidine kinase"/>
    <property type="match status" value="1"/>
</dbReference>
<dbReference type="InterPro" id="IPR003594">
    <property type="entry name" value="HATPase_dom"/>
</dbReference>
<keyword evidence="11" id="KW-1185">Reference proteome</keyword>
<keyword evidence="3 5" id="KW-0597">Phosphoprotein</keyword>
<feature type="transmembrane region" description="Helical" evidence="7">
    <location>
        <begin position="14"/>
        <end position="34"/>
    </location>
</feature>
<keyword evidence="7" id="KW-1133">Transmembrane helix</keyword>
<evidence type="ECO:0000259" key="9">
    <source>
        <dbReference type="PROSITE" id="PS50110"/>
    </source>
</evidence>
<dbReference type="InterPro" id="IPR011006">
    <property type="entry name" value="CheY-like_superfamily"/>
</dbReference>
<dbReference type="CDD" id="cd17546">
    <property type="entry name" value="REC_hyHK_CKI1_RcsC-like"/>
    <property type="match status" value="1"/>
</dbReference>
<dbReference type="EC" id="2.7.13.3" evidence="2"/>
<dbReference type="PRINTS" id="PR00344">
    <property type="entry name" value="BCTRLSENSOR"/>
</dbReference>
<protein>
    <recommendedName>
        <fullName evidence="2">histidine kinase</fullName>
        <ecNumber evidence="2">2.7.13.3</ecNumber>
    </recommendedName>
</protein>
<name>A0A081NG24_9GAMM</name>
<dbReference type="Pfam" id="PF00072">
    <property type="entry name" value="Response_reg"/>
    <property type="match status" value="1"/>
</dbReference>
<dbReference type="Pfam" id="PF02518">
    <property type="entry name" value="HATPase_c"/>
    <property type="match status" value="1"/>
</dbReference>
<dbReference type="InterPro" id="IPR001789">
    <property type="entry name" value="Sig_transdc_resp-reg_receiver"/>
</dbReference>
<dbReference type="Gene3D" id="3.30.565.10">
    <property type="entry name" value="Histidine kinase-like ATPase, C-terminal domain"/>
    <property type="match status" value="1"/>
</dbReference>
<keyword evidence="7" id="KW-0812">Transmembrane</keyword>
<dbReference type="Gene3D" id="3.40.50.2300">
    <property type="match status" value="1"/>
</dbReference>
<gene>
    <name evidence="10" type="ORF">GZ78_16520</name>
</gene>
<dbReference type="STRING" id="1137799.GZ78_16520"/>
<dbReference type="SUPFAM" id="SSF52172">
    <property type="entry name" value="CheY-like"/>
    <property type="match status" value="1"/>
</dbReference>
<feature type="transmembrane region" description="Helical" evidence="7">
    <location>
        <begin position="158"/>
        <end position="183"/>
    </location>
</feature>
<evidence type="ECO:0000313" key="11">
    <source>
        <dbReference type="Proteomes" id="UP000028073"/>
    </source>
</evidence>
<dbReference type="PANTHER" id="PTHR45339">
    <property type="entry name" value="HYBRID SIGNAL TRANSDUCTION HISTIDINE KINASE J"/>
    <property type="match status" value="1"/>
</dbReference>
<evidence type="ECO:0000313" key="10">
    <source>
        <dbReference type="EMBL" id="KEQ17397.1"/>
    </source>
</evidence>
<dbReference type="PANTHER" id="PTHR45339:SF5">
    <property type="entry name" value="HISTIDINE KINASE"/>
    <property type="match status" value="1"/>
</dbReference>
<dbReference type="SUPFAM" id="SSF55874">
    <property type="entry name" value="ATPase domain of HSP90 chaperone/DNA topoisomerase II/histidine kinase"/>
    <property type="match status" value="1"/>
</dbReference>
<evidence type="ECO:0000256" key="3">
    <source>
        <dbReference type="ARBA" id="ARBA00022553"/>
    </source>
</evidence>
<dbReference type="InterPro" id="IPR003661">
    <property type="entry name" value="HisK_dim/P_dom"/>
</dbReference>
<evidence type="ECO:0000256" key="7">
    <source>
        <dbReference type="SAM" id="Phobius"/>
    </source>
</evidence>
<dbReference type="GO" id="GO:0000155">
    <property type="term" value="F:phosphorelay sensor kinase activity"/>
    <property type="evidence" value="ECO:0007669"/>
    <property type="project" value="InterPro"/>
</dbReference>
<sequence>MPIRFRDRLSFKQARNTVVIAFILGLFLSLFQVITDYQSQDRQIDATIETYIAITRTPAARIAYNIDKELANELVLGLIESPTIVRAEIVDPSGAALAAVSKEPQQDKARPFTDMLFGASRTYIRELKVPFDEDEKLGWLKIVADTRPISIQFFDRSIVTMVTGLVRTFLLSLVLFIMLYLMLTKPLLNLTDRMVEHPEDSNKIQLPEPKGHENDEIGLLARTINHYLNNIHHHLHHRRRAEEQLREHLAELETIIARRTREIRKNNETLEKTNRQLEKARSQAMETASQRAKQLSSLSHEIRTPLNALLGMLSIALDEELTEVQHQRLTIARDSGTHLIRLLNDILDLSRLESGKMILEEIPFDLRSSLEDVVVLTGQSTFTKGVPIFCDIDPTLPEEVVGDPTRFHQVITNLVSNAAKFTDEGEIRLWLDCQKTSENSLVIMLNISDTGIGVPESALDEIFKPFAQASSDTSRRFGGSGMGLPLTQSIVTNMGGQLSVISEPGEGSTFSVQLPFHYESAEEKVPVPSDARERQLVLDCSEALQSCCSHLLTHWDITHRQASNSETGIQPGDWADILITDHKEQAKSAVLDNPSLKVIYAAHTPLENSPDTLVWLPLPLTRTLLIQALEKTQTISYEVSQPLPATLNTQHKKSSHYSVLVVEDNPINRMVAEGMLEQLGFNVELAHNGKSCLEACQHKNYDLILMDCNMPVMDGFTTTRRLRDQIETRETPIVALTANALNEHRKQCLEAGMNDHLAKPFNKEQLESTLSKWLAA</sequence>
<dbReference type="Pfam" id="PF00512">
    <property type="entry name" value="HisKA"/>
    <property type="match status" value="1"/>
</dbReference>
<dbReference type="SMART" id="SM00387">
    <property type="entry name" value="HATPase_c"/>
    <property type="match status" value="1"/>
</dbReference>
<dbReference type="AlphaFoldDB" id="A0A081NG24"/>
<dbReference type="SMART" id="SM00388">
    <property type="entry name" value="HisKA"/>
    <property type="match status" value="1"/>
</dbReference>
<dbReference type="InterPro" id="IPR036890">
    <property type="entry name" value="HATPase_C_sf"/>
</dbReference>
<accession>A0A081NG24</accession>
<feature type="coiled-coil region" evidence="6">
    <location>
        <begin position="238"/>
        <end position="290"/>
    </location>
</feature>
<dbReference type="CDD" id="cd16922">
    <property type="entry name" value="HATPase_EvgS-ArcB-TorS-like"/>
    <property type="match status" value="1"/>
</dbReference>
<feature type="modified residue" description="4-aspartylphosphate" evidence="5">
    <location>
        <position position="707"/>
    </location>
</feature>
<dbReference type="SMART" id="SM00448">
    <property type="entry name" value="REC"/>
    <property type="match status" value="1"/>
</dbReference>
<comment type="caution">
    <text evidence="10">The sequence shown here is derived from an EMBL/GenBank/DDBJ whole genome shotgun (WGS) entry which is preliminary data.</text>
</comment>
<comment type="catalytic activity">
    <reaction evidence="1">
        <text>ATP + protein L-histidine = ADP + protein N-phospho-L-histidine.</text>
        <dbReference type="EC" id="2.7.13.3"/>
    </reaction>
</comment>
<dbReference type="CDD" id="cd00082">
    <property type="entry name" value="HisKA"/>
    <property type="match status" value="1"/>
</dbReference>
<dbReference type="EMBL" id="JOKH01000003">
    <property type="protein sequence ID" value="KEQ17397.1"/>
    <property type="molecule type" value="Genomic_DNA"/>
</dbReference>
<dbReference type="eggNOG" id="COG2205">
    <property type="taxonomic scope" value="Bacteria"/>
</dbReference>
<keyword evidence="6" id="KW-0175">Coiled coil</keyword>
<dbReference type="Proteomes" id="UP000028073">
    <property type="component" value="Unassembled WGS sequence"/>
</dbReference>
<keyword evidence="4" id="KW-0902">Two-component regulatory system</keyword>
<dbReference type="Gene3D" id="6.10.340.10">
    <property type="match status" value="1"/>
</dbReference>
<organism evidence="10 11">
    <name type="scientific">Endozoicomonas numazuensis</name>
    <dbReference type="NCBI Taxonomy" id="1137799"/>
    <lineage>
        <taxon>Bacteria</taxon>
        <taxon>Pseudomonadati</taxon>
        <taxon>Pseudomonadota</taxon>
        <taxon>Gammaproteobacteria</taxon>
        <taxon>Oceanospirillales</taxon>
        <taxon>Endozoicomonadaceae</taxon>
        <taxon>Endozoicomonas</taxon>
    </lineage>
</organism>
<keyword evidence="7" id="KW-0472">Membrane</keyword>
<dbReference type="InterPro" id="IPR004358">
    <property type="entry name" value="Sig_transdc_His_kin-like_C"/>
</dbReference>
<proteinExistence type="predicted"/>
<dbReference type="PROSITE" id="PS50110">
    <property type="entry name" value="RESPONSE_REGULATORY"/>
    <property type="match status" value="1"/>
</dbReference>
<dbReference type="FunFam" id="3.30.565.10:FF:000010">
    <property type="entry name" value="Sensor histidine kinase RcsC"/>
    <property type="match status" value="1"/>
</dbReference>
<evidence type="ECO:0000256" key="1">
    <source>
        <dbReference type="ARBA" id="ARBA00000085"/>
    </source>
</evidence>
<dbReference type="InterPro" id="IPR036097">
    <property type="entry name" value="HisK_dim/P_sf"/>
</dbReference>
<dbReference type="RefSeq" id="WP_034837614.1">
    <property type="nucleotide sequence ID" value="NZ_JOKH01000003.1"/>
</dbReference>